<comment type="caution">
    <text evidence="1">The sequence shown here is derived from an EMBL/GenBank/DDBJ whole genome shotgun (WGS) entry which is preliminary data.</text>
</comment>
<evidence type="ECO:0008006" key="3">
    <source>
        <dbReference type="Google" id="ProtNLM"/>
    </source>
</evidence>
<dbReference type="RefSeq" id="WP_250874914.1">
    <property type="nucleotide sequence ID" value="NZ_JALXFV010000008.1"/>
</dbReference>
<sequence length="72" mass="8128">MVSEPTDRRCPDCGVTLEPMKLRTDDGFQVRAVSEENREGLLGSLGVKEKHRIDPFVCPECARTLFYANLDD</sequence>
<gene>
    <name evidence="1" type="ORF">ACFSBT_17040</name>
</gene>
<dbReference type="AlphaFoldDB" id="A0ABD6AYL7"/>
<organism evidence="1 2">
    <name type="scientific">Halomarina rubra</name>
    <dbReference type="NCBI Taxonomy" id="2071873"/>
    <lineage>
        <taxon>Archaea</taxon>
        <taxon>Methanobacteriati</taxon>
        <taxon>Methanobacteriota</taxon>
        <taxon>Stenosarchaea group</taxon>
        <taxon>Halobacteria</taxon>
        <taxon>Halobacteriales</taxon>
        <taxon>Natronomonadaceae</taxon>
        <taxon>Halomarina</taxon>
    </lineage>
</organism>
<dbReference type="Proteomes" id="UP001597187">
    <property type="component" value="Unassembled WGS sequence"/>
</dbReference>
<name>A0ABD6AYL7_9EURY</name>
<dbReference type="EMBL" id="JBHUDC010000008">
    <property type="protein sequence ID" value="MFD1514988.1"/>
    <property type="molecule type" value="Genomic_DNA"/>
</dbReference>
<evidence type="ECO:0000313" key="1">
    <source>
        <dbReference type="EMBL" id="MFD1514988.1"/>
    </source>
</evidence>
<accession>A0ABD6AYL7</accession>
<reference evidence="1 2" key="1">
    <citation type="journal article" date="2019" name="Int. J. Syst. Evol. Microbiol.">
        <title>The Global Catalogue of Microorganisms (GCM) 10K type strain sequencing project: providing services to taxonomists for standard genome sequencing and annotation.</title>
        <authorList>
            <consortium name="The Broad Institute Genomics Platform"/>
            <consortium name="The Broad Institute Genome Sequencing Center for Infectious Disease"/>
            <person name="Wu L."/>
            <person name="Ma J."/>
        </authorList>
    </citation>
    <scope>NUCLEOTIDE SEQUENCE [LARGE SCALE GENOMIC DNA]</scope>
    <source>
        <strain evidence="1 2">CGMCC 1.12563</strain>
    </source>
</reference>
<evidence type="ECO:0000313" key="2">
    <source>
        <dbReference type="Proteomes" id="UP001597187"/>
    </source>
</evidence>
<protein>
    <recommendedName>
        <fullName evidence="3">Small CPxCG-related zinc finger protein</fullName>
    </recommendedName>
</protein>
<proteinExistence type="predicted"/>
<keyword evidence="2" id="KW-1185">Reference proteome</keyword>